<dbReference type="InterPro" id="IPR026265">
    <property type="entry name" value="LptC"/>
</dbReference>
<sequence>MNLKIISVLGVMALMVGVWFFYKEDVKIEPTVPSAPTVSYEVTEIKAVQTNPKTGEIEYTLMADSLIKNSAGMDEMRNAKMDWTPPNSETYHLEASLASLEQTTGDLLLQEGFVLVRQGDDTKPKMTIKGDLLTANTKQYQVASNKPISITQGADSFIAQGFTGDLQTGEYEFYHIQMEFTPPKRVDKSLF</sequence>
<proteinExistence type="predicted"/>
<accession>A0A1B8PMI4</accession>
<keyword evidence="1" id="KW-1133">Transmembrane helix</keyword>
<dbReference type="Gene3D" id="2.60.450.10">
    <property type="entry name" value="Lipopolysaccharide (LPS) transport protein A like domain"/>
    <property type="match status" value="1"/>
</dbReference>
<organism evidence="2 3">
    <name type="scientific">Moraxella nonliquefaciens</name>
    <dbReference type="NCBI Taxonomy" id="478"/>
    <lineage>
        <taxon>Bacteria</taxon>
        <taxon>Pseudomonadati</taxon>
        <taxon>Pseudomonadota</taxon>
        <taxon>Gammaproteobacteria</taxon>
        <taxon>Moraxellales</taxon>
        <taxon>Moraxellaceae</taxon>
        <taxon>Moraxella</taxon>
    </lineage>
</organism>
<keyword evidence="1" id="KW-0472">Membrane</keyword>
<name>A0A1B8PMI4_MORNO</name>
<gene>
    <name evidence="2" type="ORF">A9Z60_01425</name>
</gene>
<dbReference type="OrthoDB" id="6647620at2"/>
<dbReference type="AlphaFoldDB" id="A0A1B8PMI4"/>
<comment type="caution">
    <text evidence="2">The sequence shown here is derived from an EMBL/GenBank/DDBJ whole genome shotgun (WGS) entry which is preliminary data.</text>
</comment>
<protein>
    <submittedName>
        <fullName evidence="2">LPS export ABC transporter periplasmic protein LptC</fullName>
    </submittedName>
</protein>
<feature type="transmembrane region" description="Helical" evidence="1">
    <location>
        <begin position="5"/>
        <end position="22"/>
    </location>
</feature>
<dbReference type="Proteomes" id="UP000092671">
    <property type="component" value="Unassembled WGS sequence"/>
</dbReference>
<dbReference type="InterPro" id="IPR010664">
    <property type="entry name" value="LipoPS_assembly_LptC-rel"/>
</dbReference>
<dbReference type="GO" id="GO:0015221">
    <property type="term" value="F:lipopolysaccharide transmembrane transporter activity"/>
    <property type="evidence" value="ECO:0007669"/>
    <property type="project" value="InterPro"/>
</dbReference>
<dbReference type="NCBIfam" id="TIGR04409">
    <property type="entry name" value="LptC_YrbK"/>
    <property type="match status" value="1"/>
</dbReference>
<dbReference type="RefSeq" id="WP_066891058.1">
    <property type="nucleotide sequence ID" value="NZ_LZDN01000001.1"/>
</dbReference>
<reference evidence="2 3" key="1">
    <citation type="submission" date="2016-06" db="EMBL/GenBank/DDBJ databases">
        <title>Draft genome of Moraxella nonliquefaciens CCUG 60284.</title>
        <authorList>
            <person name="Salva-Serra F."/>
            <person name="Engstrom-Jakobsson H."/>
            <person name="Thorell K."/>
            <person name="Gonzales-Siles L."/>
            <person name="Karlsson R."/>
            <person name="Boulund F."/>
            <person name="Engstrand L."/>
            <person name="Kristiansson E."/>
            <person name="Moore E."/>
        </authorList>
    </citation>
    <scope>NUCLEOTIDE SEQUENCE [LARGE SCALE GENOMIC DNA]</scope>
    <source>
        <strain evidence="2 3">CCUG 60284</strain>
    </source>
</reference>
<evidence type="ECO:0000313" key="2">
    <source>
        <dbReference type="EMBL" id="OBX52361.1"/>
    </source>
</evidence>
<dbReference type="GO" id="GO:0005886">
    <property type="term" value="C:plasma membrane"/>
    <property type="evidence" value="ECO:0007669"/>
    <property type="project" value="InterPro"/>
</dbReference>
<dbReference type="EMBL" id="LZDN01000001">
    <property type="protein sequence ID" value="OBX52361.1"/>
    <property type="molecule type" value="Genomic_DNA"/>
</dbReference>
<keyword evidence="1" id="KW-0812">Transmembrane</keyword>
<evidence type="ECO:0000256" key="1">
    <source>
        <dbReference type="SAM" id="Phobius"/>
    </source>
</evidence>
<evidence type="ECO:0000313" key="3">
    <source>
        <dbReference type="Proteomes" id="UP000092671"/>
    </source>
</evidence>
<dbReference type="Pfam" id="PF06835">
    <property type="entry name" value="LptC"/>
    <property type="match status" value="1"/>
</dbReference>